<evidence type="ECO:0000313" key="1">
    <source>
        <dbReference type="EMBL" id="KAF7366546.1"/>
    </source>
</evidence>
<evidence type="ECO:0000313" key="2">
    <source>
        <dbReference type="Proteomes" id="UP000623467"/>
    </source>
</evidence>
<comment type="caution">
    <text evidence="1">The sequence shown here is derived from an EMBL/GenBank/DDBJ whole genome shotgun (WGS) entry which is preliminary data.</text>
</comment>
<dbReference type="Proteomes" id="UP000623467">
    <property type="component" value="Unassembled WGS sequence"/>
</dbReference>
<proteinExistence type="predicted"/>
<sequence length="163" mass="18525">MVAVIPLHQRTRRAMVSDLMGTCTGWKSSIIASLERQPPMTVDLPSLAAAWRSGFFKEIHRQFERGEPQEDIDTTHRALDTLLDEAGIGLVQWDEDVGQALVNSWHNQTSWSEGIELLKQDYLVFSERYNAIVVGHRKVNRPSFSQPPLIAITGSYEGQWFFP</sequence>
<gene>
    <name evidence="1" type="ORF">MSAN_00911900</name>
</gene>
<dbReference type="InterPro" id="IPR023198">
    <property type="entry name" value="PGP-like_dom2"/>
</dbReference>
<organism evidence="1 2">
    <name type="scientific">Mycena sanguinolenta</name>
    <dbReference type="NCBI Taxonomy" id="230812"/>
    <lineage>
        <taxon>Eukaryota</taxon>
        <taxon>Fungi</taxon>
        <taxon>Dikarya</taxon>
        <taxon>Basidiomycota</taxon>
        <taxon>Agaricomycotina</taxon>
        <taxon>Agaricomycetes</taxon>
        <taxon>Agaricomycetidae</taxon>
        <taxon>Agaricales</taxon>
        <taxon>Marasmiineae</taxon>
        <taxon>Mycenaceae</taxon>
        <taxon>Mycena</taxon>
    </lineage>
</organism>
<dbReference type="AlphaFoldDB" id="A0A8H6YYD8"/>
<dbReference type="Gene3D" id="1.10.150.240">
    <property type="entry name" value="Putative phosphatase, domain 2"/>
    <property type="match status" value="1"/>
</dbReference>
<keyword evidence="2" id="KW-1185">Reference proteome</keyword>
<accession>A0A8H6YYD8</accession>
<reference evidence="1" key="1">
    <citation type="submission" date="2020-05" db="EMBL/GenBank/DDBJ databases">
        <title>Mycena genomes resolve the evolution of fungal bioluminescence.</title>
        <authorList>
            <person name="Tsai I.J."/>
        </authorList>
    </citation>
    <scope>NUCLEOTIDE SEQUENCE</scope>
    <source>
        <strain evidence="1">160909Yilan</strain>
    </source>
</reference>
<protein>
    <submittedName>
        <fullName evidence="1">HAD-like protein</fullName>
    </submittedName>
</protein>
<name>A0A8H6YYD8_9AGAR</name>
<dbReference type="EMBL" id="JACAZH010000006">
    <property type="protein sequence ID" value="KAF7366546.1"/>
    <property type="molecule type" value="Genomic_DNA"/>
</dbReference>
<dbReference type="OrthoDB" id="2363873at2759"/>